<proteinExistence type="predicted"/>
<gene>
    <name evidence="2" type="ORF">B0H94_101208</name>
</gene>
<dbReference type="Proteomes" id="UP000242310">
    <property type="component" value="Unassembled WGS sequence"/>
</dbReference>
<reference evidence="2 3" key="1">
    <citation type="submission" date="2018-03" db="EMBL/GenBank/DDBJ databases">
        <title>Genomic Encyclopedia of Type Strains, Phase III (KMG-III): the genomes of soil and plant-associated and newly described type strains.</title>
        <authorList>
            <person name="Whitman W."/>
        </authorList>
    </citation>
    <scope>NUCLEOTIDE SEQUENCE [LARGE SCALE GENOMIC DNA]</scope>
    <source>
        <strain evidence="2 3">CGMCC 1.07653</strain>
    </source>
</reference>
<dbReference type="InterPro" id="IPR019673">
    <property type="entry name" value="Spore_germination_GerPC"/>
</dbReference>
<keyword evidence="3" id="KW-1185">Reference proteome</keyword>
<evidence type="ECO:0000313" key="2">
    <source>
        <dbReference type="EMBL" id="PSL51295.1"/>
    </source>
</evidence>
<keyword evidence="1" id="KW-0175">Coiled coil</keyword>
<dbReference type="EMBL" id="PYAV01000001">
    <property type="protein sequence ID" value="PSL51295.1"/>
    <property type="molecule type" value="Genomic_DNA"/>
</dbReference>
<dbReference type="Pfam" id="PF10737">
    <property type="entry name" value="GerPC"/>
    <property type="match status" value="1"/>
</dbReference>
<name>A0A2P8HYN1_9BACI</name>
<evidence type="ECO:0000256" key="1">
    <source>
        <dbReference type="SAM" id="Coils"/>
    </source>
</evidence>
<protein>
    <submittedName>
        <fullName evidence="2">Spore germination protein GerPC</fullName>
    </submittedName>
</protein>
<sequence length="195" mass="22822">MPPNWYDELLNQINELKQKLSEQEAEIHRLQQHVIQDQPAKIEYKFDQLKVEHLEGTLNIGWNPKHTGQESFINDCDVNSKPNTGNHLQMMIEHITDNVLKEYHANIDNWMHSLENEHGLHLPPSFQKRMTDDLEMQIPGRVEYYVNRQSDNVTNSEKTDMKPLIQAQVLEDVYETVAGFVRHESEKGGTSRESY</sequence>
<feature type="coiled-coil region" evidence="1">
    <location>
        <begin position="6"/>
        <end position="33"/>
    </location>
</feature>
<comment type="caution">
    <text evidence="2">The sequence shown here is derived from an EMBL/GenBank/DDBJ whole genome shotgun (WGS) entry which is preliminary data.</text>
</comment>
<accession>A0A2P8HYN1</accession>
<organism evidence="2 3">
    <name type="scientific">Salsuginibacillus halophilus</name>
    <dbReference type="NCBI Taxonomy" id="517424"/>
    <lineage>
        <taxon>Bacteria</taxon>
        <taxon>Bacillati</taxon>
        <taxon>Bacillota</taxon>
        <taxon>Bacilli</taxon>
        <taxon>Bacillales</taxon>
        <taxon>Bacillaceae</taxon>
        <taxon>Salsuginibacillus</taxon>
    </lineage>
</organism>
<dbReference type="AlphaFoldDB" id="A0A2P8HYN1"/>
<dbReference type="RefSeq" id="WP_181315187.1">
    <property type="nucleotide sequence ID" value="NZ_PYAV01000001.1"/>
</dbReference>
<evidence type="ECO:0000313" key="3">
    <source>
        <dbReference type="Proteomes" id="UP000242310"/>
    </source>
</evidence>